<organism evidence="1 2">
    <name type="scientific">Spirosoma endbachense</name>
    <dbReference type="NCBI Taxonomy" id="2666025"/>
    <lineage>
        <taxon>Bacteria</taxon>
        <taxon>Pseudomonadati</taxon>
        <taxon>Bacteroidota</taxon>
        <taxon>Cytophagia</taxon>
        <taxon>Cytophagales</taxon>
        <taxon>Cytophagaceae</taxon>
        <taxon>Spirosoma</taxon>
    </lineage>
</organism>
<dbReference type="Proteomes" id="UP000464577">
    <property type="component" value="Chromosome"/>
</dbReference>
<dbReference type="KEGG" id="senf:GJR95_41015"/>
<sequence>MLHQAGGFIIAGVVNAHDLPRTTDFFGEFEKFGPMLWQQYAPGVCLDKRPLVVPPGKGRGADPSQRL</sequence>
<dbReference type="EMBL" id="CP045997">
    <property type="protein sequence ID" value="QHW01026.1"/>
    <property type="molecule type" value="Genomic_DNA"/>
</dbReference>
<keyword evidence="2" id="KW-1185">Reference proteome</keyword>
<dbReference type="AlphaFoldDB" id="A0A6P1W7M7"/>
<evidence type="ECO:0000313" key="1">
    <source>
        <dbReference type="EMBL" id="QHW01026.1"/>
    </source>
</evidence>
<protein>
    <submittedName>
        <fullName evidence="1">Uncharacterized protein</fullName>
    </submittedName>
</protein>
<gene>
    <name evidence="1" type="ORF">GJR95_41015</name>
</gene>
<proteinExistence type="predicted"/>
<accession>A0A6P1W7M7</accession>
<name>A0A6P1W7M7_9BACT</name>
<evidence type="ECO:0000313" key="2">
    <source>
        <dbReference type="Proteomes" id="UP000464577"/>
    </source>
</evidence>
<reference evidence="1 2" key="1">
    <citation type="submission" date="2019-11" db="EMBL/GenBank/DDBJ databases">
        <title>Spirosoma endbachense sp. nov., isolated from a natural salt meadow.</title>
        <authorList>
            <person name="Rojas J."/>
            <person name="Ambika Manirajan B."/>
            <person name="Ratering S."/>
            <person name="Suarez C."/>
            <person name="Geissler-Plaum R."/>
            <person name="Schnell S."/>
        </authorList>
    </citation>
    <scope>NUCLEOTIDE SEQUENCE [LARGE SCALE GENOMIC DNA]</scope>
    <source>
        <strain evidence="1 2">I-24</strain>
    </source>
</reference>